<feature type="compositionally biased region" description="Polar residues" evidence="5">
    <location>
        <begin position="489"/>
        <end position="498"/>
    </location>
</feature>
<evidence type="ECO:0000256" key="2">
    <source>
        <dbReference type="ARBA" id="ARBA00023125"/>
    </source>
</evidence>
<dbReference type="InterPro" id="IPR021858">
    <property type="entry name" value="Fun_TF"/>
</dbReference>
<keyword evidence="4" id="KW-0539">Nucleus</keyword>
<proteinExistence type="predicted"/>
<protein>
    <recommendedName>
        <fullName evidence="6">Zn(2)-C6 fungal-type domain-containing protein</fullName>
    </recommendedName>
</protein>
<sequence length="885" mass="97714">MTQSESEHPETAMEANGSRATEPTSSATNQPNSPRKRRRKAPATGAAADCFACQDRHAKCDRRRPYCTQCLDQGKDCSGYKTTLTWGMGVASRGKLRGLALPIAKSRKVDQEKKQSKEIKKESIRRQSYPASSTSDAPDKQSISAPKDLLGNASNMAYGFVNMDASSATDSPMMPPPNLGWRASLPQGQTAYPQPLRRSSPKRRLRRRPLQPLHVPAPHMFVDMRMPLSAGDMGSYEEPRLSSSLDYSPMATVFQSYTAPLPLNKELYSHELATPSESSFFGSHESQPWPQGGISSSLSSESSGDFQEEDGFFADPVIVGTLDGMLSHPSMPDSHDLDADTGEPFPMEGVNYTRDEAAPMPLVVSDVAPSPSLAISQPLPSPPIGATPGLQFLINYYDKVISPVIVAFDGPTNPYRSHILRLAVESETLQHAIAALSASNLRMRRGHGPSGSARIRQLSLQDSNAESSYENAVRKSSIAHSMMEDHPTRQNSTSTTDEPSQEELHHKGASIRLLNEQLADSSRRSDDSILATLLILCLYHICDTGVAKFKTQFAGVKKLLALRSNTIGRDTKETNWLATMFTWFDAMTATVNDREGQMHEEHLFGSVLEGEEWALENLAGCDGKLFKIIAKLGRLNLLSQGKNVVDPSASPTTKPLPQLPPNTIKPAPKTPDYYSMKPPRFDGNGWGPLPDDDDLLTEPTDPRTQFWEEWSAIRSALQAWELDSSMPAPLCSATLQVHRRDLLNISESFRYAALLYTERLAYPGLPSSHPNFQNLVAQALYYISNVKADVYLLWPLFITGTECVDEVHRSMIRQRCLDIQRDSGFFNNISGLQLLEKIWRDDAGGVEERDSAAGCAEEEEMMPVGGGGFKWRKVMEKVDGEYIVI</sequence>
<name>A0A5M8PCP6_9LECA</name>
<evidence type="ECO:0000256" key="5">
    <source>
        <dbReference type="SAM" id="MobiDB-lite"/>
    </source>
</evidence>
<dbReference type="Gene3D" id="4.10.240.10">
    <property type="entry name" value="Zn(2)-C6 fungal-type DNA-binding domain"/>
    <property type="match status" value="1"/>
</dbReference>
<feature type="compositionally biased region" description="Basic residues" evidence="5">
    <location>
        <begin position="199"/>
        <end position="209"/>
    </location>
</feature>
<dbReference type="PANTHER" id="PTHR31069">
    <property type="entry name" value="OLEATE-ACTIVATED TRANSCRIPTION FACTOR 1-RELATED"/>
    <property type="match status" value="1"/>
</dbReference>
<dbReference type="Pfam" id="PF11951">
    <property type="entry name" value="Fungal_trans_2"/>
    <property type="match status" value="1"/>
</dbReference>
<feature type="region of interest" description="Disordered" evidence="5">
    <location>
        <begin position="169"/>
        <end position="210"/>
    </location>
</feature>
<organism evidence="7 8">
    <name type="scientific">Lasallia pustulata</name>
    <dbReference type="NCBI Taxonomy" id="136370"/>
    <lineage>
        <taxon>Eukaryota</taxon>
        <taxon>Fungi</taxon>
        <taxon>Dikarya</taxon>
        <taxon>Ascomycota</taxon>
        <taxon>Pezizomycotina</taxon>
        <taxon>Lecanoromycetes</taxon>
        <taxon>OSLEUM clade</taxon>
        <taxon>Umbilicariomycetidae</taxon>
        <taxon>Umbilicariales</taxon>
        <taxon>Umbilicariaceae</taxon>
        <taxon>Lasallia</taxon>
    </lineage>
</organism>
<dbReference type="PROSITE" id="PS50048">
    <property type="entry name" value="ZN2_CY6_FUNGAL_2"/>
    <property type="match status" value="1"/>
</dbReference>
<keyword evidence="1" id="KW-0805">Transcription regulation</keyword>
<evidence type="ECO:0000259" key="6">
    <source>
        <dbReference type="PROSITE" id="PS50048"/>
    </source>
</evidence>
<dbReference type="AlphaFoldDB" id="A0A5M8PCP6"/>
<gene>
    <name evidence="7" type="ORF">FRX48_09433</name>
</gene>
<evidence type="ECO:0000313" key="8">
    <source>
        <dbReference type="Proteomes" id="UP000324767"/>
    </source>
</evidence>
<feature type="compositionally biased region" description="Basic and acidic residues" evidence="5">
    <location>
        <begin position="1"/>
        <end position="11"/>
    </location>
</feature>
<dbReference type="EMBL" id="VXIT01000023">
    <property type="protein sequence ID" value="KAA6406710.1"/>
    <property type="molecule type" value="Genomic_DNA"/>
</dbReference>
<feature type="compositionally biased region" description="Polar residues" evidence="5">
    <location>
        <begin position="18"/>
        <end position="33"/>
    </location>
</feature>
<feature type="region of interest" description="Disordered" evidence="5">
    <location>
        <begin position="277"/>
        <end position="306"/>
    </location>
</feature>
<feature type="region of interest" description="Disordered" evidence="5">
    <location>
        <begin position="644"/>
        <end position="673"/>
    </location>
</feature>
<dbReference type="InterPro" id="IPR050675">
    <property type="entry name" value="OAF3"/>
</dbReference>
<dbReference type="GO" id="GO:0000981">
    <property type="term" value="F:DNA-binding transcription factor activity, RNA polymerase II-specific"/>
    <property type="evidence" value="ECO:0007669"/>
    <property type="project" value="InterPro"/>
</dbReference>
<reference evidence="7 8" key="1">
    <citation type="submission" date="2019-09" db="EMBL/GenBank/DDBJ databases">
        <title>The hologenome of the rock-dwelling lichen Lasallia pustulata.</title>
        <authorList>
            <person name="Greshake Tzovaras B."/>
            <person name="Segers F."/>
            <person name="Bicker A."/>
            <person name="Dal Grande F."/>
            <person name="Otte J."/>
            <person name="Hankeln T."/>
            <person name="Schmitt I."/>
            <person name="Ebersberger I."/>
        </authorList>
    </citation>
    <scope>NUCLEOTIDE SEQUENCE [LARGE SCALE GENOMIC DNA]</scope>
    <source>
        <strain evidence="7">A1-1</strain>
    </source>
</reference>
<evidence type="ECO:0000256" key="4">
    <source>
        <dbReference type="ARBA" id="ARBA00023242"/>
    </source>
</evidence>
<dbReference type="SUPFAM" id="SSF57701">
    <property type="entry name" value="Zn2/Cys6 DNA-binding domain"/>
    <property type="match status" value="1"/>
</dbReference>
<dbReference type="InterPro" id="IPR001138">
    <property type="entry name" value="Zn2Cys6_DnaBD"/>
</dbReference>
<accession>A0A5M8PCP6</accession>
<dbReference type="GO" id="GO:0008270">
    <property type="term" value="F:zinc ion binding"/>
    <property type="evidence" value="ECO:0007669"/>
    <property type="project" value="InterPro"/>
</dbReference>
<feature type="compositionally biased region" description="Polar residues" evidence="5">
    <location>
        <begin position="277"/>
        <end position="289"/>
    </location>
</feature>
<dbReference type="Proteomes" id="UP000324767">
    <property type="component" value="Unassembled WGS sequence"/>
</dbReference>
<evidence type="ECO:0000313" key="7">
    <source>
        <dbReference type="EMBL" id="KAA6406710.1"/>
    </source>
</evidence>
<dbReference type="Pfam" id="PF00172">
    <property type="entry name" value="Zn_clus"/>
    <property type="match status" value="1"/>
</dbReference>
<keyword evidence="3" id="KW-0804">Transcription</keyword>
<dbReference type="PANTHER" id="PTHR31069:SF28">
    <property type="entry name" value="ZN(II)2CYS6 TRANSCRIPTION FACTOR (EUROFUNG)"/>
    <property type="match status" value="1"/>
</dbReference>
<dbReference type="GO" id="GO:0003677">
    <property type="term" value="F:DNA binding"/>
    <property type="evidence" value="ECO:0007669"/>
    <property type="project" value="UniProtKB-KW"/>
</dbReference>
<feature type="region of interest" description="Disordered" evidence="5">
    <location>
        <begin position="478"/>
        <end position="506"/>
    </location>
</feature>
<dbReference type="InterPro" id="IPR036864">
    <property type="entry name" value="Zn2-C6_fun-type_DNA-bd_sf"/>
</dbReference>
<keyword evidence="2" id="KW-0238">DNA-binding</keyword>
<evidence type="ECO:0000256" key="3">
    <source>
        <dbReference type="ARBA" id="ARBA00023163"/>
    </source>
</evidence>
<feature type="compositionally biased region" description="Basic and acidic residues" evidence="5">
    <location>
        <begin position="107"/>
        <end position="125"/>
    </location>
</feature>
<comment type="caution">
    <text evidence="7">The sequence shown here is derived from an EMBL/GenBank/DDBJ whole genome shotgun (WGS) entry which is preliminary data.</text>
</comment>
<feature type="compositionally biased region" description="Polar residues" evidence="5">
    <location>
        <begin position="129"/>
        <end position="144"/>
    </location>
</feature>
<feature type="region of interest" description="Disordered" evidence="5">
    <location>
        <begin position="106"/>
        <end position="147"/>
    </location>
</feature>
<dbReference type="OrthoDB" id="3431704at2759"/>
<evidence type="ECO:0000256" key="1">
    <source>
        <dbReference type="ARBA" id="ARBA00023015"/>
    </source>
</evidence>
<feature type="domain" description="Zn(2)-C6 fungal-type" evidence="6">
    <location>
        <begin position="49"/>
        <end position="78"/>
    </location>
</feature>
<feature type="region of interest" description="Disordered" evidence="5">
    <location>
        <begin position="1"/>
        <end position="47"/>
    </location>
</feature>